<sequence>MRESGTSPGTRPTSTGFDHGDPELPPRMHQTLADLRSRCPVGWSDNYGGFWTLTRYDDVVDAARDHSMFTTTQGIMIPPTGASMRLVPAEFDPPEHSAYRKMVMPFFTNKAVALNHDAIRELVRECFDKFVADGHADLVSAVSDPVPPAVLAHYLGLDRNRADEMRRLMMEYLSSAKVSLDEKMASAKRFEAFVQREIDERIDKPGDDTLSKIIGMALSGENGDPLEPAAILGMVRLIISAGHETTVHGISSLCYRILAEPGLRDRLLADPSLRHVAIAEALRLDAPVMHMARTVVADHEKRGQHLHSGDKVMLCFGAANRDDEVFPEPDTFSLDRPRSPSDVTFGTGRHRCLGEHLAVAELSAVVDELLSRLPDARVAPGAEIRWTGGGNTRGVESLPIVFTPEKTGP</sequence>
<dbReference type="Proteomes" id="UP000007329">
    <property type="component" value="Chromosome"/>
</dbReference>
<dbReference type="Pfam" id="PF00067">
    <property type="entry name" value="p450"/>
    <property type="match status" value="1"/>
</dbReference>
<keyword evidence="4 7" id="KW-0560">Oxidoreductase</keyword>
<dbReference type="GO" id="GO:0005506">
    <property type="term" value="F:iron ion binding"/>
    <property type="evidence" value="ECO:0007669"/>
    <property type="project" value="InterPro"/>
</dbReference>
<dbReference type="AlphaFoldDB" id="J9WA61"/>
<evidence type="ECO:0000256" key="7">
    <source>
        <dbReference type="RuleBase" id="RU000461"/>
    </source>
</evidence>
<dbReference type="PANTHER" id="PTHR46696">
    <property type="entry name" value="P450, PUTATIVE (EUROFUNG)-RELATED"/>
    <property type="match status" value="1"/>
</dbReference>
<evidence type="ECO:0000256" key="4">
    <source>
        <dbReference type="ARBA" id="ARBA00023002"/>
    </source>
</evidence>
<dbReference type="PRINTS" id="PR00359">
    <property type="entry name" value="BP450"/>
</dbReference>
<reference evidence="9 10" key="2">
    <citation type="journal article" date="2012" name="Nucleic Acids Res.">
        <title>Massive gene acquisitions in Mycobacterium indicus pranii provide a perspective on mycobacterial evolution.</title>
        <authorList>
            <person name="Saini V."/>
            <person name="Raghuvanshi S."/>
            <person name="Khurana J.P."/>
            <person name="Ahmed N."/>
            <person name="Hasnain S.E."/>
            <person name="Tyagi A.K."/>
            <person name="Tyagi A.K."/>
        </authorList>
    </citation>
    <scope>NUCLEOTIDE SEQUENCE [LARGE SCALE GENOMIC DNA]</scope>
    <source>
        <strain evidence="10">DSM 45239 / MTCC 9506</strain>
    </source>
</reference>
<dbReference type="InterPro" id="IPR036396">
    <property type="entry name" value="Cyt_P450_sf"/>
</dbReference>
<dbReference type="EMBL" id="CP002275">
    <property type="protein sequence ID" value="AFS12181.1"/>
    <property type="molecule type" value="Genomic_DNA"/>
</dbReference>
<evidence type="ECO:0000313" key="9">
    <source>
        <dbReference type="EMBL" id="AFS12181.1"/>
    </source>
</evidence>
<dbReference type="GO" id="GO:0020037">
    <property type="term" value="F:heme binding"/>
    <property type="evidence" value="ECO:0007669"/>
    <property type="project" value="InterPro"/>
</dbReference>
<dbReference type="InterPro" id="IPR001128">
    <property type="entry name" value="Cyt_P450"/>
</dbReference>
<name>J9WA61_MYCIP</name>
<proteinExistence type="inferred from homology"/>
<evidence type="ECO:0000313" key="10">
    <source>
        <dbReference type="Proteomes" id="UP000007329"/>
    </source>
</evidence>
<reference evidence="9 10" key="1">
    <citation type="journal article" date="2007" name="PLoS ONE">
        <title>Molecular analysis of a leprosy immunotherapeutic bacillus provides insights into Mycobacterium evolution.</title>
        <authorList>
            <person name="Ahmed N."/>
            <person name="Saini V."/>
            <person name="Raghuvanshi S."/>
            <person name="Khurana J.P."/>
            <person name="Tyagi A.K."/>
            <person name="Tyagi A.K."/>
            <person name="Hasnain S.E."/>
        </authorList>
    </citation>
    <scope>NUCLEOTIDE SEQUENCE [LARGE SCALE GENOMIC DNA]</scope>
    <source>
        <strain evidence="9">MTCC 9506</strain>
    </source>
</reference>
<dbReference type="PANTHER" id="PTHR46696:SF6">
    <property type="entry name" value="P450, PUTATIVE (EUROFUNG)-RELATED"/>
    <property type="match status" value="1"/>
</dbReference>
<dbReference type="PATRIC" id="fig|1232724.3.peg.203"/>
<feature type="region of interest" description="Disordered" evidence="8">
    <location>
        <begin position="1"/>
        <end position="27"/>
    </location>
</feature>
<dbReference type="GO" id="GO:0004497">
    <property type="term" value="F:monooxygenase activity"/>
    <property type="evidence" value="ECO:0007669"/>
    <property type="project" value="UniProtKB-KW"/>
</dbReference>
<organism evidence="9 10">
    <name type="scientific">Mycobacterium indicus pranii (strain DSM 45239 / MTCC 9506)</name>
    <dbReference type="NCBI Taxonomy" id="1232724"/>
    <lineage>
        <taxon>Bacteria</taxon>
        <taxon>Bacillati</taxon>
        <taxon>Actinomycetota</taxon>
        <taxon>Actinomycetes</taxon>
        <taxon>Mycobacteriales</taxon>
        <taxon>Mycobacteriaceae</taxon>
        <taxon>Mycobacterium</taxon>
        <taxon>Mycobacterium avium complex (MAC)</taxon>
    </lineage>
</organism>
<dbReference type="KEGG" id="mid:MIP_00272"/>
<evidence type="ECO:0000256" key="6">
    <source>
        <dbReference type="ARBA" id="ARBA00023033"/>
    </source>
</evidence>
<gene>
    <name evidence="9" type="ORF">MIP_00272</name>
</gene>
<accession>J9WA61</accession>
<dbReference type="InterPro" id="IPR017972">
    <property type="entry name" value="Cyt_P450_CS"/>
</dbReference>
<evidence type="ECO:0000256" key="3">
    <source>
        <dbReference type="ARBA" id="ARBA00022723"/>
    </source>
</evidence>
<keyword evidence="3 7" id="KW-0479">Metal-binding</keyword>
<protein>
    <submittedName>
        <fullName evidence="9">Putative cytochrome P450 142</fullName>
    </submittedName>
</protein>
<feature type="compositionally biased region" description="Low complexity" evidence="8">
    <location>
        <begin position="1"/>
        <end position="16"/>
    </location>
</feature>
<dbReference type="GO" id="GO:0016705">
    <property type="term" value="F:oxidoreductase activity, acting on paired donors, with incorporation or reduction of molecular oxygen"/>
    <property type="evidence" value="ECO:0007669"/>
    <property type="project" value="InterPro"/>
</dbReference>
<evidence type="ECO:0000256" key="2">
    <source>
        <dbReference type="ARBA" id="ARBA00022617"/>
    </source>
</evidence>
<dbReference type="PRINTS" id="PR00385">
    <property type="entry name" value="P450"/>
</dbReference>
<keyword evidence="2 7" id="KW-0349">Heme</keyword>
<evidence type="ECO:0000256" key="5">
    <source>
        <dbReference type="ARBA" id="ARBA00023004"/>
    </source>
</evidence>
<evidence type="ECO:0000256" key="1">
    <source>
        <dbReference type="ARBA" id="ARBA00010617"/>
    </source>
</evidence>
<keyword evidence="5 7" id="KW-0408">Iron</keyword>
<dbReference type="Gene3D" id="1.10.630.10">
    <property type="entry name" value="Cytochrome P450"/>
    <property type="match status" value="1"/>
</dbReference>
<dbReference type="HOGENOM" id="CLU_033716_0_2_11"/>
<comment type="similarity">
    <text evidence="1 7">Belongs to the cytochrome P450 family.</text>
</comment>
<dbReference type="PROSITE" id="PS00086">
    <property type="entry name" value="CYTOCHROME_P450"/>
    <property type="match status" value="1"/>
</dbReference>
<dbReference type="InterPro" id="IPR002397">
    <property type="entry name" value="Cyt_P450_B"/>
</dbReference>
<keyword evidence="6 7" id="KW-0503">Monooxygenase</keyword>
<evidence type="ECO:0000256" key="8">
    <source>
        <dbReference type="SAM" id="MobiDB-lite"/>
    </source>
</evidence>
<dbReference type="SUPFAM" id="SSF48264">
    <property type="entry name" value="Cytochrome P450"/>
    <property type="match status" value="1"/>
</dbReference>
<dbReference type="RefSeq" id="WP_014941060.1">
    <property type="nucleotide sequence ID" value="NC_018612.1"/>
</dbReference>